<dbReference type="AlphaFoldDB" id="A0A426Z8S5"/>
<gene>
    <name evidence="2" type="ORF">B296_00025965</name>
</gene>
<reference evidence="2 3" key="1">
    <citation type="journal article" date="2014" name="Agronomy (Basel)">
        <title>A Draft Genome Sequence for Ensete ventricosum, the Drought-Tolerant Tree Against Hunger.</title>
        <authorList>
            <person name="Harrison J."/>
            <person name="Moore K.A."/>
            <person name="Paszkiewicz K."/>
            <person name="Jones T."/>
            <person name="Grant M."/>
            <person name="Ambacheew D."/>
            <person name="Muzemil S."/>
            <person name="Studholme D.J."/>
        </authorList>
    </citation>
    <scope>NUCLEOTIDE SEQUENCE [LARGE SCALE GENOMIC DNA]</scope>
</reference>
<feature type="compositionally biased region" description="Polar residues" evidence="1">
    <location>
        <begin position="135"/>
        <end position="145"/>
    </location>
</feature>
<dbReference type="Proteomes" id="UP000287651">
    <property type="component" value="Unassembled WGS sequence"/>
</dbReference>
<feature type="region of interest" description="Disordered" evidence="1">
    <location>
        <begin position="135"/>
        <end position="155"/>
    </location>
</feature>
<sequence length="202" mass="21960">MSAAPILSNASILYVGGLQRWGTARWGSAIRHSKTGRLRSPDSPADRSYRGRCLLVADSFVLRPRPSLACAAQPSSFLPPHGISRIILVRTRPLGNTTSLPACCCTEMVPSATGRHRRWTGTWLSSSLSWGVRNQDSNGRINGNTKHLDSSSENSSIFSSQARRRYHTIPATPLLLDGSTSPSVLSRLSTHAIVRACDECHP</sequence>
<organism evidence="2 3">
    <name type="scientific">Ensete ventricosum</name>
    <name type="common">Abyssinian banana</name>
    <name type="synonym">Musa ensete</name>
    <dbReference type="NCBI Taxonomy" id="4639"/>
    <lineage>
        <taxon>Eukaryota</taxon>
        <taxon>Viridiplantae</taxon>
        <taxon>Streptophyta</taxon>
        <taxon>Embryophyta</taxon>
        <taxon>Tracheophyta</taxon>
        <taxon>Spermatophyta</taxon>
        <taxon>Magnoliopsida</taxon>
        <taxon>Liliopsida</taxon>
        <taxon>Zingiberales</taxon>
        <taxon>Musaceae</taxon>
        <taxon>Ensete</taxon>
    </lineage>
</organism>
<name>A0A426Z8S5_ENSVE</name>
<evidence type="ECO:0000256" key="1">
    <source>
        <dbReference type="SAM" id="MobiDB-lite"/>
    </source>
</evidence>
<evidence type="ECO:0000313" key="2">
    <source>
        <dbReference type="EMBL" id="RRT60387.1"/>
    </source>
</evidence>
<comment type="caution">
    <text evidence="2">The sequence shown here is derived from an EMBL/GenBank/DDBJ whole genome shotgun (WGS) entry which is preliminary data.</text>
</comment>
<protein>
    <submittedName>
        <fullName evidence="2">Uncharacterized protein</fullName>
    </submittedName>
</protein>
<dbReference type="EMBL" id="AMZH03007809">
    <property type="protein sequence ID" value="RRT60387.1"/>
    <property type="molecule type" value="Genomic_DNA"/>
</dbReference>
<proteinExistence type="predicted"/>
<evidence type="ECO:0000313" key="3">
    <source>
        <dbReference type="Proteomes" id="UP000287651"/>
    </source>
</evidence>
<accession>A0A426Z8S5</accession>